<gene>
    <name evidence="2" type="ORF">ABR69_05580</name>
</gene>
<proteinExistence type="predicted"/>
<feature type="domain" description="DUF2007" evidence="1">
    <location>
        <begin position="13"/>
        <end position="72"/>
    </location>
</feature>
<name>A0A0R2S5Y1_9GAMM</name>
<protein>
    <recommendedName>
        <fullName evidence="1">DUF2007 domain-containing protein</fullName>
    </recommendedName>
</protein>
<reference evidence="2 3" key="1">
    <citation type="submission" date="2015-10" db="EMBL/GenBank/DDBJ databases">
        <title>Metagenome-Assembled Genomes uncover a global brackish microbiome.</title>
        <authorList>
            <person name="Hugerth L.W."/>
            <person name="Larsson J."/>
            <person name="Alneberg J."/>
            <person name="Lindh M.V."/>
            <person name="Legrand C."/>
            <person name="Pinhassi J."/>
            <person name="Andersson A.F."/>
        </authorList>
    </citation>
    <scope>NUCLEOTIDE SEQUENCE [LARGE SCALE GENOMIC DNA]</scope>
    <source>
        <strain evidence="2">BACL4 MAG-120507-bin80</strain>
    </source>
</reference>
<accession>A0A0R2S5Y1</accession>
<evidence type="ECO:0000313" key="2">
    <source>
        <dbReference type="EMBL" id="KRO70264.1"/>
    </source>
</evidence>
<dbReference type="InterPro" id="IPR018551">
    <property type="entry name" value="DUF2007"/>
</dbReference>
<dbReference type="EMBL" id="LIBB01000365">
    <property type="protein sequence ID" value="KRO70264.1"/>
    <property type="molecule type" value="Genomic_DNA"/>
</dbReference>
<sequence length="109" mass="11909">MSSRFTRRVYIGDTPAEAWHIRNVLDQHGITAQLRNETLFGATGEIPVLESLPEVWVSEGNSAAAEALIKEIRSAPAHSDDWECGDCHELVESVFAVCWRCGAPAGDSV</sequence>
<comment type="caution">
    <text evidence="2">The sequence shown here is derived from an EMBL/GenBank/DDBJ whole genome shotgun (WGS) entry which is preliminary data.</text>
</comment>
<dbReference type="AlphaFoldDB" id="A0A0R2S5Y1"/>
<dbReference type="Pfam" id="PF09413">
    <property type="entry name" value="DUF2007"/>
    <property type="match status" value="1"/>
</dbReference>
<dbReference type="Proteomes" id="UP000051934">
    <property type="component" value="Unassembled WGS sequence"/>
</dbReference>
<evidence type="ECO:0000313" key="3">
    <source>
        <dbReference type="Proteomes" id="UP000051934"/>
    </source>
</evidence>
<organism evidence="2 3">
    <name type="scientific">OM182 bacterium BACL3 MAG-120507-bin80</name>
    <dbReference type="NCBI Taxonomy" id="1655577"/>
    <lineage>
        <taxon>Bacteria</taxon>
        <taxon>Pseudomonadati</taxon>
        <taxon>Pseudomonadota</taxon>
        <taxon>Gammaproteobacteria</taxon>
        <taxon>OMG group</taxon>
        <taxon>OM182 clade</taxon>
    </lineage>
</organism>
<evidence type="ECO:0000259" key="1">
    <source>
        <dbReference type="Pfam" id="PF09413"/>
    </source>
</evidence>